<evidence type="ECO:0000313" key="2">
    <source>
        <dbReference type="Proteomes" id="UP001054837"/>
    </source>
</evidence>
<dbReference type="Proteomes" id="UP001054837">
    <property type="component" value="Unassembled WGS sequence"/>
</dbReference>
<reference evidence="1 2" key="1">
    <citation type="submission" date="2021-06" db="EMBL/GenBank/DDBJ databases">
        <title>Caerostris darwini draft genome.</title>
        <authorList>
            <person name="Kono N."/>
            <person name="Arakawa K."/>
        </authorList>
    </citation>
    <scope>NUCLEOTIDE SEQUENCE [LARGE SCALE GENOMIC DNA]</scope>
</reference>
<comment type="caution">
    <text evidence="1">The sequence shown here is derived from an EMBL/GenBank/DDBJ whole genome shotgun (WGS) entry which is preliminary data.</text>
</comment>
<protein>
    <submittedName>
        <fullName evidence="1">Uncharacterized protein</fullName>
    </submittedName>
</protein>
<sequence length="94" mass="10075">MQFGQISTLRANAEYVGPQVICRNGGRRGWRKAISETASPVNIIGGGDGPVPKHTDNCSWDATAKSIIGKTNVSAPWAKTWRSDEVCSSGEDLN</sequence>
<organism evidence="1 2">
    <name type="scientific">Caerostris darwini</name>
    <dbReference type="NCBI Taxonomy" id="1538125"/>
    <lineage>
        <taxon>Eukaryota</taxon>
        <taxon>Metazoa</taxon>
        <taxon>Ecdysozoa</taxon>
        <taxon>Arthropoda</taxon>
        <taxon>Chelicerata</taxon>
        <taxon>Arachnida</taxon>
        <taxon>Araneae</taxon>
        <taxon>Araneomorphae</taxon>
        <taxon>Entelegynae</taxon>
        <taxon>Araneoidea</taxon>
        <taxon>Araneidae</taxon>
        <taxon>Caerostris</taxon>
    </lineage>
</organism>
<name>A0AAV4UUG6_9ARAC</name>
<accession>A0AAV4UUG6</accession>
<evidence type="ECO:0000313" key="1">
    <source>
        <dbReference type="EMBL" id="GIY61039.1"/>
    </source>
</evidence>
<keyword evidence="2" id="KW-1185">Reference proteome</keyword>
<dbReference type="EMBL" id="BPLQ01011912">
    <property type="protein sequence ID" value="GIY61039.1"/>
    <property type="molecule type" value="Genomic_DNA"/>
</dbReference>
<proteinExistence type="predicted"/>
<dbReference type="AlphaFoldDB" id="A0AAV4UUG6"/>
<gene>
    <name evidence="1" type="ORF">CDAR_311371</name>
</gene>